<dbReference type="Proteomes" id="UP000766486">
    <property type="component" value="Unassembled WGS sequence"/>
</dbReference>
<organism evidence="2 3">
    <name type="scientific">Bionectria ochroleuca</name>
    <name type="common">Gliocladium roseum</name>
    <dbReference type="NCBI Taxonomy" id="29856"/>
    <lineage>
        <taxon>Eukaryota</taxon>
        <taxon>Fungi</taxon>
        <taxon>Dikarya</taxon>
        <taxon>Ascomycota</taxon>
        <taxon>Pezizomycotina</taxon>
        <taxon>Sordariomycetes</taxon>
        <taxon>Hypocreomycetidae</taxon>
        <taxon>Hypocreales</taxon>
        <taxon>Bionectriaceae</taxon>
        <taxon>Clonostachys</taxon>
    </lineage>
</organism>
<dbReference type="InterPro" id="IPR001585">
    <property type="entry name" value="TAL/FSA"/>
</dbReference>
<dbReference type="Gene3D" id="3.20.20.70">
    <property type="entry name" value="Aldolase class I"/>
    <property type="match status" value="1"/>
</dbReference>
<dbReference type="SUPFAM" id="SSF51569">
    <property type="entry name" value="Aldolase"/>
    <property type="match status" value="1"/>
</dbReference>
<keyword evidence="3" id="KW-1185">Reference proteome</keyword>
<keyword evidence="1" id="KW-0704">Schiff base</keyword>
<evidence type="ECO:0008006" key="4">
    <source>
        <dbReference type="Google" id="ProtNLM"/>
    </source>
</evidence>
<evidence type="ECO:0000313" key="3">
    <source>
        <dbReference type="Proteomes" id="UP000766486"/>
    </source>
</evidence>
<proteinExistence type="predicted"/>
<comment type="caution">
    <text evidence="2">The sequence shown here is derived from an EMBL/GenBank/DDBJ whole genome shotgun (WGS) entry which is preliminary data.</text>
</comment>
<dbReference type="InterPro" id="IPR013785">
    <property type="entry name" value="Aldolase_TIM"/>
</dbReference>
<name>A0ABY6UG25_BIOOC</name>
<sequence>MAGRTLLTRLDELCNVDVDDADFEFIKSLPFKPYNQTSNQAIITQAITSETNRPLLSDCIKKYGSQGWETVFERLEQSVRICANNVPLIKGRVLIQTSPRHIHDDVAIVKQCRRFADAFEEAGIPRDRFAIKIPFTGSGAVASRVLNAEGIRTLATAVFCLEQAIAASQSVCLLISPYFNEIAAHFDPALRPKVADTALEHPMSPRIIHMLEAFKTLYAETGQEQPIMVIASNLSLEEVLAMAELGCQHITVSKDNYRQLIASPDQSPAITHAKPTHPYATLSTPERLKSLAQKDPLSATENKGLSASLDTDYVAQNGKILDAAIERDSVAGKRMNDAMKFFTESEEKAKQIIEAEMSILGYE</sequence>
<dbReference type="PANTHER" id="PTHR10683:SF39">
    <property type="entry name" value="TRANSALDOLASE"/>
    <property type="match status" value="1"/>
</dbReference>
<reference evidence="2 3" key="1">
    <citation type="submission" date="2019-06" db="EMBL/GenBank/DDBJ databases">
        <authorList>
            <person name="Broberg M."/>
        </authorList>
    </citation>
    <scope>NUCLEOTIDE SEQUENCE [LARGE SCALE GENOMIC DNA]</scope>
</reference>
<gene>
    <name evidence="2" type="ORF">CLO192961_LOCUS252184</name>
</gene>
<dbReference type="Pfam" id="PF00923">
    <property type="entry name" value="TAL_FSA"/>
    <property type="match status" value="1"/>
</dbReference>
<accession>A0ABY6UG25</accession>
<evidence type="ECO:0000313" key="2">
    <source>
        <dbReference type="EMBL" id="VUC29132.1"/>
    </source>
</evidence>
<dbReference type="PANTHER" id="PTHR10683">
    <property type="entry name" value="TRANSALDOLASE"/>
    <property type="match status" value="1"/>
</dbReference>
<protein>
    <recommendedName>
        <fullName evidence="4">Transaldolase</fullName>
    </recommendedName>
</protein>
<evidence type="ECO:0000256" key="1">
    <source>
        <dbReference type="ARBA" id="ARBA00023270"/>
    </source>
</evidence>
<dbReference type="EMBL" id="CABFNS010000798">
    <property type="protein sequence ID" value="VUC29132.1"/>
    <property type="molecule type" value="Genomic_DNA"/>
</dbReference>